<dbReference type="Gene3D" id="1.10.10.60">
    <property type="entry name" value="Homeodomain-like"/>
    <property type="match status" value="1"/>
</dbReference>
<evidence type="ECO:0000256" key="1">
    <source>
        <dbReference type="ARBA" id="ARBA00023015"/>
    </source>
</evidence>
<dbReference type="InterPro" id="IPR018060">
    <property type="entry name" value="HTH_AraC"/>
</dbReference>
<evidence type="ECO:0000259" key="4">
    <source>
        <dbReference type="PROSITE" id="PS01124"/>
    </source>
</evidence>
<gene>
    <name evidence="5" type="ordered locus">Halhy_0680</name>
</gene>
<reference key="2">
    <citation type="submission" date="2011-04" db="EMBL/GenBank/DDBJ databases">
        <title>Complete sequence of chromosome of Haliscomenobacter hydrossis DSM 1100.</title>
        <authorList>
            <consortium name="US DOE Joint Genome Institute (JGI-PGF)"/>
            <person name="Lucas S."/>
            <person name="Han J."/>
            <person name="Lapidus A."/>
            <person name="Bruce D."/>
            <person name="Goodwin L."/>
            <person name="Pitluck S."/>
            <person name="Peters L."/>
            <person name="Kyrpides N."/>
            <person name="Mavromatis K."/>
            <person name="Ivanova N."/>
            <person name="Ovchinnikova G."/>
            <person name="Pagani I."/>
            <person name="Daligault H."/>
            <person name="Detter J.C."/>
            <person name="Han C."/>
            <person name="Land M."/>
            <person name="Hauser L."/>
            <person name="Markowitz V."/>
            <person name="Cheng J.-F."/>
            <person name="Hugenholtz P."/>
            <person name="Woyke T."/>
            <person name="Wu D."/>
            <person name="Verbarg S."/>
            <person name="Frueling A."/>
            <person name="Brambilla E."/>
            <person name="Klenk H.-P."/>
            <person name="Eisen J.A."/>
        </authorList>
    </citation>
    <scope>NUCLEOTIDE SEQUENCE</scope>
    <source>
        <strain>DSM 1100</strain>
    </source>
</reference>
<dbReference type="AlphaFoldDB" id="F4L1P4"/>
<dbReference type="SMART" id="SM00342">
    <property type="entry name" value="HTH_ARAC"/>
    <property type="match status" value="1"/>
</dbReference>
<dbReference type="InterPro" id="IPR009057">
    <property type="entry name" value="Homeodomain-like_sf"/>
</dbReference>
<proteinExistence type="predicted"/>
<protein>
    <submittedName>
        <fullName evidence="5">Transcriptional regulator, AraC family</fullName>
    </submittedName>
</protein>
<dbReference type="GO" id="GO:0043565">
    <property type="term" value="F:sequence-specific DNA binding"/>
    <property type="evidence" value="ECO:0007669"/>
    <property type="project" value="InterPro"/>
</dbReference>
<dbReference type="STRING" id="760192.Halhy_0680"/>
<reference evidence="5 6" key="1">
    <citation type="journal article" date="2011" name="Stand. Genomic Sci.">
        <title>Complete genome sequence of Haliscomenobacter hydrossis type strain (O).</title>
        <authorList>
            <consortium name="US DOE Joint Genome Institute (JGI-PGF)"/>
            <person name="Daligault H."/>
            <person name="Lapidus A."/>
            <person name="Zeytun A."/>
            <person name="Nolan M."/>
            <person name="Lucas S."/>
            <person name="Del Rio T.G."/>
            <person name="Tice H."/>
            <person name="Cheng J.F."/>
            <person name="Tapia R."/>
            <person name="Han C."/>
            <person name="Goodwin L."/>
            <person name="Pitluck S."/>
            <person name="Liolios K."/>
            <person name="Pagani I."/>
            <person name="Ivanova N."/>
            <person name="Huntemann M."/>
            <person name="Mavromatis K."/>
            <person name="Mikhailova N."/>
            <person name="Pati A."/>
            <person name="Chen A."/>
            <person name="Palaniappan K."/>
            <person name="Land M."/>
            <person name="Hauser L."/>
            <person name="Brambilla E.M."/>
            <person name="Rohde M."/>
            <person name="Verbarg S."/>
            <person name="Goker M."/>
            <person name="Bristow J."/>
            <person name="Eisen J.A."/>
            <person name="Markowitz V."/>
            <person name="Hugenholtz P."/>
            <person name="Kyrpides N.C."/>
            <person name="Klenk H.P."/>
            <person name="Woyke T."/>
        </authorList>
    </citation>
    <scope>NUCLEOTIDE SEQUENCE [LARGE SCALE GENOMIC DNA]</scope>
    <source>
        <strain evidence="6">ATCC 27775 / DSM 1100 / LMG 10767 / O</strain>
    </source>
</reference>
<name>F4L1P4_HALH1</name>
<dbReference type="EMBL" id="CP002691">
    <property type="protein sequence ID" value="AEE48588.1"/>
    <property type="molecule type" value="Genomic_DNA"/>
</dbReference>
<dbReference type="Pfam" id="PF12833">
    <property type="entry name" value="HTH_18"/>
    <property type="match status" value="1"/>
</dbReference>
<dbReference type="eggNOG" id="COG2207">
    <property type="taxonomic scope" value="Bacteria"/>
</dbReference>
<dbReference type="PANTHER" id="PTHR43280:SF2">
    <property type="entry name" value="HTH-TYPE TRANSCRIPTIONAL REGULATOR EXSA"/>
    <property type="match status" value="1"/>
</dbReference>
<keyword evidence="3" id="KW-0804">Transcription</keyword>
<evidence type="ECO:0000313" key="5">
    <source>
        <dbReference type="EMBL" id="AEE48588.1"/>
    </source>
</evidence>
<keyword evidence="2" id="KW-0238">DNA-binding</keyword>
<organism evidence="5 6">
    <name type="scientific">Haliscomenobacter hydrossis (strain ATCC 27775 / DSM 1100 / LMG 10767 / O)</name>
    <dbReference type="NCBI Taxonomy" id="760192"/>
    <lineage>
        <taxon>Bacteria</taxon>
        <taxon>Pseudomonadati</taxon>
        <taxon>Bacteroidota</taxon>
        <taxon>Saprospiria</taxon>
        <taxon>Saprospirales</taxon>
        <taxon>Haliscomenobacteraceae</taxon>
        <taxon>Haliscomenobacter</taxon>
    </lineage>
</organism>
<accession>F4L1P4</accession>
<keyword evidence="1" id="KW-0805">Transcription regulation</keyword>
<dbReference type="Proteomes" id="UP000008461">
    <property type="component" value="Chromosome"/>
</dbReference>
<keyword evidence="6" id="KW-1185">Reference proteome</keyword>
<dbReference type="PROSITE" id="PS01124">
    <property type="entry name" value="HTH_ARAC_FAMILY_2"/>
    <property type="match status" value="1"/>
</dbReference>
<evidence type="ECO:0000313" key="6">
    <source>
        <dbReference type="Proteomes" id="UP000008461"/>
    </source>
</evidence>
<dbReference type="GO" id="GO:0003700">
    <property type="term" value="F:DNA-binding transcription factor activity"/>
    <property type="evidence" value="ECO:0007669"/>
    <property type="project" value="InterPro"/>
</dbReference>
<dbReference type="PANTHER" id="PTHR43280">
    <property type="entry name" value="ARAC-FAMILY TRANSCRIPTIONAL REGULATOR"/>
    <property type="match status" value="1"/>
</dbReference>
<feature type="domain" description="HTH araC/xylS-type" evidence="4">
    <location>
        <begin position="127"/>
        <end position="227"/>
    </location>
</feature>
<sequence>MNQMSAAAIINWESEAVLSQIADKIHHPLKEIIRLSRYIHTYTEQRDAETNRLSAIVLESSAQLETIVANIVKAEKQKQIEIVVRDKFQFPHLYQWSAASEESSPLDEIFTKSDTSRIPKAELSWLLRLERTVLEHLESSILSISWLAQEMMVSERQLFRKIEKYTGLTPNNYIRKVRLWNARRLLEDYTYTNVCEVASRVGIRDPYYFSKLFAKEFGKMPSQYMQAS</sequence>
<dbReference type="SUPFAM" id="SSF46689">
    <property type="entry name" value="Homeodomain-like"/>
    <property type="match status" value="1"/>
</dbReference>
<evidence type="ECO:0000256" key="2">
    <source>
        <dbReference type="ARBA" id="ARBA00023125"/>
    </source>
</evidence>
<dbReference type="HOGENOM" id="CLU_1213431_0_0_10"/>
<dbReference type="KEGG" id="hhy:Halhy_0680"/>
<evidence type="ECO:0000256" key="3">
    <source>
        <dbReference type="ARBA" id="ARBA00023163"/>
    </source>
</evidence>